<keyword evidence="1" id="KW-0677">Repeat</keyword>
<feature type="domain" description="Sortilin N-terminal" evidence="3">
    <location>
        <begin position="118"/>
        <end position="243"/>
    </location>
</feature>
<evidence type="ECO:0000256" key="2">
    <source>
        <dbReference type="SAM" id="SignalP"/>
    </source>
</evidence>
<keyword evidence="2" id="KW-0732">Signal</keyword>
<comment type="caution">
    <text evidence="4">The sequence shown here is derived from an EMBL/GenBank/DDBJ whole genome shotgun (WGS) entry which is preliminary data.</text>
</comment>
<dbReference type="Gene3D" id="2.60.40.4070">
    <property type="match status" value="1"/>
</dbReference>
<dbReference type="InterPro" id="IPR052025">
    <property type="entry name" value="Xyloglucanase_GH74"/>
</dbReference>
<dbReference type="Proteomes" id="UP001165089">
    <property type="component" value="Unassembled WGS sequence"/>
</dbReference>
<dbReference type="InterPro" id="IPR015943">
    <property type="entry name" value="WD40/YVTN_repeat-like_dom_sf"/>
</dbReference>
<dbReference type="InterPro" id="IPR031778">
    <property type="entry name" value="Sortilin_N"/>
</dbReference>
<dbReference type="PANTHER" id="PTHR43739">
    <property type="entry name" value="XYLOGLUCANASE (EUROFUNG)"/>
    <property type="match status" value="1"/>
</dbReference>
<dbReference type="CDD" id="cd15482">
    <property type="entry name" value="Sialidase_non-viral"/>
    <property type="match status" value="2"/>
</dbReference>
<reference evidence="4 5" key="1">
    <citation type="journal article" date="2023" name="Antonie Van Leeuwenhoek">
        <title>Mesoterricola silvestris gen. nov., sp. nov., Mesoterricola sediminis sp. nov., Geothrix oryzae sp. nov., Geothrix edaphica sp. nov., Geothrix rubra sp. nov., and Geothrix limicola sp. nov., six novel members of Acidobacteriota isolated from soils.</title>
        <authorList>
            <person name="Itoh H."/>
            <person name="Sugisawa Y."/>
            <person name="Mise K."/>
            <person name="Xu Z."/>
            <person name="Kuniyasu M."/>
            <person name="Ushijima N."/>
            <person name="Kawano K."/>
            <person name="Kobayashi E."/>
            <person name="Shiratori Y."/>
            <person name="Masuda Y."/>
            <person name="Senoo K."/>
        </authorList>
    </citation>
    <scope>NUCLEOTIDE SEQUENCE [LARGE SCALE GENOMIC DNA]</scope>
    <source>
        <strain evidence="4 5">Red803</strain>
    </source>
</reference>
<gene>
    <name evidence="4" type="ORF">GETHPA_27640</name>
</gene>
<dbReference type="EMBL" id="BSDD01000006">
    <property type="protein sequence ID" value="GLH71231.1"/>
    <property type="molecule type" value="Genomic_DNA"/>
</dbReference>
<feature type="chain" id="PRO_5046736428" description="Sortilin N-terminal domain-containing protein" evidence="2">
    <location>
        <begin position="21"/>
        <end position="973"/>
    </location>
</feature>
<evidence type="ECO:0000313" key="4">
    <source>
        <dbReference type="EMBL" id="GLH71231.1"/>
    </source>
</evidence>
<evidence type="ECO:0000256" key="1">
    <source>
        <dbReference type="ARBA" id="ARBA00022737"/>
    </source>
</evidence>
<dbReference type="SUPFAM" id="SSF50939">
    <property type="entry name" value="Sialidases"/>
    <property type="match status" value="1"/>
</dbReference>
<dbReference type="InterPro" id="IPR036278">
    <property type="entry name" value="Sialidase_sf"/>
</dbReference>
<dbReference type="SUPFAM" id="SSF110296">
    <property type="entry name" value="Oligoxyloglucan reducing end-specific cellobiohydrolase"/>
    <property type="match status" value="1"/>
</dbReference>
<accession>A0ABQ5QA53</accession>
<keyword evidence="5" id="KW-1185">Reference proteome</keyword>
<organism evidence="4 5">
    <name type="scientific">Geothrix rubra</name>
    <dbReference type="NCBI Taxonomy" id="2927977"/>
    <lineage>
        <taxon>Bacteria</taxon>
        <taxon>Pseudomonadati</taxon>
        <taxon>Acidobacteriota</taxon>
        <taxon>Holophagae</taxon>
        <taxon>Holophagales</taxon>
        <taxon>Holophagaceae</taxon>
        <taxon>Geothrix</taxon>
    </lineage>
</organism>
<proteinExistence type="predicted"/>
<protein>
    <recommendedName>
        <fullName evidence="3">Sortilin N-terminal domain-containing protein</fullName>
    </recommendedName>
</protein>
<dbReference type="PANTHER" id="PTHR43739:SF5">
    <property type="entry name" value="EXO-ALPHA-SIALIDASE"/>
    <property type="match status" value="1"/>
</dbReference>
<dbReference type="Pfam" id="PF15902">
    <property type="entry name" value="Sortilin-Vps10"/>
    <property type="match status" value="1"/>
</dbReference>
<sequence>MPIRPSLLAALLLTPALAQPADPALLQGLRWRCIGPFRGGRTVAAEGVPDRLGLFYMAPNNGGIWRSTDFGRTWTPIFDGQPTGSIGALAVAPSNPDVIYAGSGEGLQRPDLSVGNGIYKSTDAGRTWTHLGLRDAQQIPAILVDPKNPDRLFVAALGHPYGPNAERGVFRSLDGGRTFQKVLFKDADTGAVALAFDPSNPNTLYAALWAARQAPWEDGEFSGGGSGLYKSTDGGTTWRPLGKGLPGAAQGLGRIGFAVAPSRPSRLYAQVEAREGRGTYRSEDGGGTWTRVNAERRVSGRGDDFAEIRVDPRNPDLVYAANTSTYRSTDGGRTWTALKGAPGGDDYHSIWINPKDPQQILLGADQGATLTVNGGKTWSSWYNQPTAQFYHVATDRQFPYRVYGGQQESGSVGIRSRGDSGAITFRDWHPVGVEEYGYVAPDPLHPDLIYGGKATRFDRRTGQTVDVSPDPLRQGGWRFLRTMPLMFSPVDPHTLYLAGNVLFKTTDGGQTWDVLSPDLSRTDLPTPPCVGTYAGTPAAKIGRRGVIYALAPSPKDGNLIWAGTDDGLIHVTRDGGKSWRDVTPKGLPPWSKIAGLEASRFDPSTCYAAVNALRLDDLRPHLLRTRDGGATWQEVVAGLPADGPVNVVREDPVRPGLLYAGTEQSVYVSFDAGEHWQSLRRNLPATSIRDLVVHDDDLVVATHGRSFWILDDVAPLRELTPDLAAAPVHLFRPQAALRWRASLNTDTPLPPEEPAGENPPDGALLDFWLKAPAKEVRLEILDAQGEVLRTFDSQDRPKAVDPTTLNVPSFWIRPPQALPAAAGMHRFVWDLRLAAPPAFRHEPTMAAEPEDTPLEPQGVLVPPGDYRVRLTVDGKVSEQPLLVRMDPRVTTPAADLARQYDLGRTLAAAMALSHRAVAQGTAGRFIPVDKLKALNGQLGTLLVLTQQADVAPTPAQVRAAERLKAELQSLLAR</sequence>
<dbReference type="Gene3D" id="2.130.10.10">
    <property type="entry name" value="YVTN repeat-like/Quinoprotein amine dehydrogenase"/>
    <property type="match status" value="4"/>
</dbReference>
<evidence type="ECO:0000313" key="5">
    <source>
        <dbReference type="Proteomes" id="UP001165089"/>
    </source>
</evidence>
<name>A0ABQ5QA53_9BACT</name>
<evidence type="ECO:0000259" key="3">
    <source>
        <dbReference type="Pfam" id="PF15902"/>
    </source>
</evidence>
<dbReference type="RefSeq" id="WP_285727293.1">
    <property type="nucleotide sequence ID" value="NZ_BSDD01000006.1"/>
</dbReference>
<feature type="signal peptide" evidence="2">
    <location>
        <begin position="1"/>
        <end position="20"/>
    </location>
</feature>